<protein>
    <submittedName>
        <fullName evidence="1">Uncharacterized protein</fullName>
    </submittedName>
</protein>
<proteinExistence type="predicted"/>
<accession>A0A499VNR6</accession>
<name>A0A499VNR6_STRAX</name>
<gene>
    <name evidence="1" type="ORF">SAVMC3_87040</name>
</gene>
<reference evidence="1" key="1">
    <citation type="submission" date="2019-04" db="EMBL/GenBank/DDBJ databases">
        <title>Draft genome sequences of Streptomyces avermitilis MC3.</title>
        <authorList>
            <person name="Komaki H."/>
            <person name="Tamura T."/>
            <person name="Hosoyama A."/>
        </authorList>
    </citation>
    <scope>NUCLEOTIDE SEQUENCE</scope>
    <source>
        <strain evidence="1">MC3</strain>
    </source>
</reference>
<dbReference type="EMBL" id="AP019621">
    <property type="protein sequence ID" value="BBJ56075.1"/>
    <property type="molecule type" value="Genomic_DNA"/>
</dbReference>
<evidence type="ECO:0000313" key="1">
    <source>
        <dbReference type="EMBL" id="BBJ56075.1"/>
    </source>
</evidence>
<sequence>MGVLSGGELHRSVEDMISNHGGEPTGGAGYRRHVRGFKAEVQNATTIQQRRQVQRTYQQLLERVGGPGKELVTSFGEQFTKAATARPEEYSQGPLSDPATPALGVRSERRLLALPHSRPCRQ</sequence>
<dbReference type="AlphaFoldDB" id="A0A499VNR6"/>
<organism evidence="1">
    <name type="scientific">Streptomyces avermitilis</name>
    <dbReference type="NCBI Taxonomy" id="33903"/>
    <lineage>
        <taxon>Bacteria</taxon>
        <taxon>Bacillati</taxon>
        <taxon>Actinomycetota</taxon>
        <taxon>Actinomycetes</taxon>
        <taxon>Kitasatosporales</taxon>
        <taxon>Streptomycetaceae</taxon>
        <taxon>Streptomyces</taxon>
    </lineage>
</organism>